<feature type="non-terminal residue" evidence="2">
    <location>
        <position position="1"/>
    </location>
</feature>
<dbReference type="EMBL" id="LAZR01025611">
    <property type="protein sequence ID" value="KKL71380.1"/>
    <property type="molecule type" value="Genomic_DNA"/>
</dbReference>
<feature type="compositionally biased region" description="Basic and acidic residues" evidence="1">
    <location>
        <begin position="53"/>
        <end position="62"/>
    </location>
</feature>
<evidence type="ECO:0000313" key="2">
    <source>
        <dbReference type="EMBL" id="KKL71380.1"/>
    </source>
</evidence>
<comment type="caution">
    <text evidence="2">The sequence shown here is derived from an EMBL/GenBank/DDBJ whole genome shotgun (WGS) entry which is preliminary data.</text>
</comment>
<accession>A0A0F9GPN6</accession>
<feature type="compositionally biased region" description="Acidic residues" evidence="1">
    <location>
        <begin position="42"/>
        <end position="52"/>
    </location>
</feature>
<dbReference type="AlphaFoldDB" id="A0A0F9GPN6"/>
<protein>
    <submittedName>
        <fullName evidence="2">Uncharacterized protein</fullName>
    </submittedName>
</protein>
<organism evidence="2">
    <name type="scientific">marine sediment metagenome</name>
    <dbReference type="NCBI Taxonomy" id="412755"/>
    <lineage>
        <taxon>unclassified sequences</taxon>
        <taxon>metagenomes</taxon>
        <taxon>ecological metagenomes</taxon>
    </lineage>
</organism>
<sequence>KLKSLLQGKPSDSVLNNMAKTFVKLAENAEFKTPPPQPTVDGPDDLNGESDEPDNKTTDEPKPGPIVGSTNRNTGRLIDSLNYRIEISLPATRDRAIYDAIFRSMKDHLL</sequence>
<gene>
    <name evidence="2" type="ORF">LCGC14_2095470</name>
</gene>
<evidence type="ECO:0000256" key="1">
    <source>
        <dbReference type="SAM" id="MobiDB-lite"/>
    </source>
</evidence>
<name>A0A0F9GPN6_9ZZZZ</name>
<reference evidence="2" key="1">
    <citation type="journal article" date="2015" name="Nature">
        <title>Complex archaea that bridge the gap between prokaryotes and eukaryotes.</title>
        <authorList>
            <person name="Spang A."/>
            <person name="Saw J.H."/>
            <person name="Jorgensen S.L."/>
            <person name="Zaremba-Niedzwiedzka K."/>
            <person name="Martijn J."/>
            <person name="Lind A.E."/>
            <person name="van Eijk R."/>
            <person name="Schleper C."/>
            <person name="Guy L."/>
            <person name="Ettema T.J."/>
        </authorList>
    </citation>
    <scope>NUCLEOTIDE SEQUENCE</scope>
</reference>
<proteinExistence type="predicted"/>
<feature type="region of interest" description="Disordered" evidence="1">
    <location>
        <begin position="27"/>
        <end position="74"/>
    </location>
</feature>